<keyword evidence="4" id="KW-1185">Reference proteome</keyword>
<evidence type="ECO:0000256" key="1">
    <source>
        <dbReference type="SAM" id="Phobius"/>
    </source>
</evidence>
<protein>
    <submittedName>
        <fullName evidence="3">VanZ family protein</fullName>
    </submittedName>
</protein>
<reference evidence="3 4" key="1">
    <citation type="submission" date="2024-12" db="EMBL/GenBank/DDBJ databases">
        <authorList>
            <person name="Lee Y."/>
        </authorList>
    </citation>
    <scope>NUCLEOTIDE SEQUENCE [LARGE SCALE GENOMIC DNA]</scope>
    <source>
        <strain evidence="3 4">03SUJ4</strain>
    </source>
</reference>
<feature type="transmembrane region" description="Helical" evidence="1">
    <location>
        <begin position="114"/>
        <end position="130"/>
    </location>
</feature>
<dbReference type="PANTHER" id="PTHR28008:SF1">
    <property type="entry name" value="DOMAIN PROTEIN, PUTATIVE (AFU_ORTHOLOGUE AFUA_3G10980)-RELATED"/>
    <property type="match status" value="1"/>
</dbReference>
<dbReference type="PANTHER" id="PTHR28008">
    <property type="entry name" value="DOMAIN PROTEIN, PUTATIVE (AFU_ORTHOLOGUE AFUA_3G10980)-RELATED"/>
    <property type="match status" value="1"/>
</dbReference>
<evidence type="ECO:0000313" key="4">
    <source>
        <dbReference type="Proteomes" id="UP001634747"/>
    </source>
</evidence>
<comment type="caution">
    <text evidence="3">The sequence shown here is derived from an EMBL/GenBank/DDBJ whole genome shotgun (WGS) entry which is preliminary data.</text>
</comment>
<feature type="transmembrane region" description="Helical" evidence="1">
    <location>
        <begin position="21"/>
        <end position="39"/>
    </location>
</feature>
<organism evidence="3 4">
    <name type="scientific">Terriglobus aquaticus</name>
    <dbReference type="NCBI Taxonomy" id="940139"/>
    <lineage>
        <taxon>Bacteria</taxon>
        <taxon>Pseudomonadati</taxon>
        <taxon>Acidobacteriota</taxon>
        <taxon>Terriglobia</taxon>
        <taxon>Terriglobales</taxon>
        <taxon>Acidobacteriaceae</taxon>
        <taxon>Terriglobus</taxon>
    </lineage>
</organism>
<dbReference type="NCBIfam" id="NF037970">
    <property type="entry name" value="vanZ_1"/>
    <property type="match status" value="1"/>
</dbReference>
<dbReference type="EMBL" id="JBJYXY010000001">
    <property type="protein sequence ID" value="MFN2976712.1"/>
    <property type="molecule type" value="Genomic_DNA"/>
</dbReference>
<dbReference type="InterPro" id="IPR006976">
    <property type="entry name" value="VanZ-like"/>
</dbReference>
<evidence type="ECO:0000313" key="3">
    <source>
        <dbReference type="EMBL" id="MFN2976712.1"/>
    </source>
</evidence>
<proteinExistence type="predicted"/>
<dbReference type="Pfam" id="PF04892">
    <property type="entry name" value="VanZ"/>
    <property type="match status" value="1"/>
</dbReference>
<keyword evidence="1" id="KW-0812">Transmembrane</keyword>
<accession>A0ABW9KMC7</accession>
<keyword evidence="1" id="KW-1133">Transmembrane helix</keyword>
<name>A0ABW9KMC7_9BACT</name>
<dbReference type="Proteomes" id="UP001634747">
    <property type="component" value="Unassembled WGS sequence"/>
</dbReference>
<dbReference type="RefSeq" id="WP_344688368.1">
    <property type="nucleotide sequence ID" value="NZ_BAABBH010000001.1"/>
</dbReference>
<evidence type="ECO:0000259" key="2">
    <source>
        <dbReference type="Pfam" id="PF04892"/>
    </source>
</evidence>
<feature type="domain" description="VanZ-like" evidence="2">
    <location>
        <begin position="28"/>
        <end position="167"/>
    </location>
</feature>
<gene>
    <name evidence="3" type="ORF">ACK2TP_13135</name>
</gene>
<feature type="transmembrane region" description="Helical" evidence="1">
    <location>
        <begin position="150"/>
        <end position="169"/>
    </location>
</feature>
<feature type="transmembrane region" description="Helical" evidence="1">
    <location>
        <begin position="84"/>
        <end position="102"/>
    </location>
</feature>
<keyword evidence="1" id="KW-0472">Membrane</keyword>
<sequence>MMRRAPVLLGGRALPRRRGPVAHFLFVWAPVIVMLLVIARESTAAFGSVNTSSVLRVVYQAVFGHVPDDAWESIHHYIRKTGHFLGYGTLGVSWLRAFLYSWMLPLRHRPAGVWRRWCLQMAICCTALVASLDELHQSYIPDRTGLVTDVLLDTTGALVLCLLVALFWLRTSARRAPFTGAVSVVPKSLV</sequence>